<organism evidence="1 2">
    <name type="scientific">Paenibacillus forsythiae</name>
    <dbReference type="NCBI Taxonomy" id="365616"/>
    <lineage>
        <taxon>Bacteria</taxon>
        <taxon>Bacillati</taxon>
        <taxon>Bacillota</taxon>
        <taxon>Bacilli</taxon>
        <taxon>Bacillales</taxon>
        <taxon>Paenibacillaceae</taxon>
        <taxon>Paenibacillus</taxon>
    </lineage>
</organism>
<keyword evidence="2" id="KW-1185">Reference proteome</keyword>
<reference evidence="1 2" key="1">
    <citation type="submission" date="2023-07" db="EMBL/GenBank/DDBJ databases">
        <title>Genomic Encyclopedia of Type Strains, Phase IV (KMG-IV): sequencing the most valuable type-strain genomes for metagenomic binning, comparative biology and taxonomic classification.</title>
        <authorList>
            <person name="Goeker M."/>
        </authorList>
    </citation>
    <scope>NUCLEOTIDE SEQUENCE [LARGE SCALE GENOMIC DNA]</scope>
    <source>
        <strain evidence="1 2">T98</strain>
    </source>
</reference>
<comment type="caution">
    <text evidence="1">The sequence shown here is derived from an EMBL/GenBank/DDBJ whole genome shotgun (WGS) entry which is preliminary data.</text>
</comment>
<evidence type="ECO:0000313" key="2">
    <source>
        <dbReference type="Proteomes" id="UP001248709"/>
    </source>
</evidence>
<sequence length="32" mass="3452">MAGKMKVGAVMGGISAEREISLRERGVPEHVR</sequence>
<accession>A0ABU3H587</accession>
<dbReference type="EMBL" id="JAUSUY010000005">
    <property type="protein sequence ID" value="MDT3425981.1"/>
    <property type="molecule type" value="Genomic_DNA"/>
</dbReference>
<name>A0ABU3H587_9BACL</name>
<protein>
    <submittedName>
        <fullName evidence="1">D-alanine-D-alanine ligase-like ATP-grasp enzyme</fullName>
    </submittedName>
</protein>
<gene>
    <name evidence="1" type="ORF">J2Z22_001501</name>
</gene>
<proteinExistence type="predicted"/>
<evidence type="ECO:0000313" key="1">
    <source>
        <dbReference type="EMBL" id="MDT3425981.1"/>
    </source>
</evidence>
<dbReference type="Proteomes" id="UP001248709">
    <property type="component" value="Unassembled WGS sequence"/>
</dbReference>